<keyword evidence="11" id="KW-1185">Reference proteome</keyword>
<evidence type="ECO:0000256" key="6">
    <source>
        <dbReference type="ARBA" id="ARBA00023180"/>
    </source>
</evidence>
<dbReference type="InterPro" id="IPR000010">
    <property type="entry name" value="Cystatin_dom"/>
</dbReference>
<accession>A0AB34GAJ4</accession>
<dbReference type="PROSITE" id="PS01255">
    <property type="entry name" value="FETUIN_2"/>
    <property type="match status" value="1"/>
</dbReference>
<protein>
    <recommendedName>
        <fullName evidence="9">Cystatin fetuin-B-type domain-containing protein</fullName>
    </recommendedName>
</protein>
<keyword evidence="2" id="KW-0964">Secreted</keyword>
<gene>
    <name evidence="10" type="ORF">J1605_015874</name>
</gene>
<evidence type="ECO:0000256" key="5">
    <source>
        <dbReference type="ARBA" id="ARBA00023157"/>
    </source>
</evidence>
<keyword evidence="6" id="KW-0325">Glycoprotein</keyword>
<dbReference type="PROSITE" id="PS51257">
    <property type="entry name" value="PROKAR_LIPOPROTEIN"/>
    <property type="match status" value="1"/>
</dbReference>
<name>A0AB34GAJ4_ESCRO</name>
<dbReference type="EMBL" id="JAIQCJ010002527">
    <property type="protein sequence ID" value="KAJ8776030.1"/>
    <property type="molecule type" value="Genomic_DNA"/>
</dbReference>
<evidence type="ECO:0000256" key="2">
    <source>
        <dbReference type="ARBA" id="ARBA00022525"/>
    </source>
</evidence>
<keyword evidence="5" id="KW-1015">Disulfide bond</keyword>
<evidence type="ECO:0000256" key="1">
    <source>
        <dbReference type="ARBA" id="ARBA00004613"/>
    </source>
</evidence>
<sequence length="403" mass="43929">MKSLSTISTVILGSKLEMEMSLLLPLALCTLAACGSAAPPPQPTPSPSPLLSLACNSSYVLDIANFVLQDINGDREDGYVLSLNRVSDAREHGQEAGLGSLFYFTLDVLETGCHVLSRRSWKNCGVRTLHKSVYGQCKAIFYINKARRIFYLPAYNCTLRPVSRSEISMMCPDCPSSSPYDLSDPRFLETATESLAKYNNKSPSKQYSLVKITKTSSQWVFGPAYFVEYLIKESCTKSQASSCALQPPNSVPVGICHGSLSEQDSEKSVSVTCDFFKSQAPTPRGENSTVDQRPVNLSKVEEPQQKNTAPTNSSAKAVPKGSVQYLPDLDNKPKGSQGTGPVEAFPVQLDLTTDPQGEPLDVSFLFLEPMEEKLVVLPFPSKEQRSAECPGPAQEDNPLILPP</sequence>
<reference evidence="10 11" key="1">
    <citation type="submission" date="2022-11" db="EMBL/GenBank/DDBJ databases">
        <title>Whole genome sequence of Eschrichtius robustus ER-17-0199.</title>
        <authorList>
            <person name="Bruniche-Olsen A."/>
            <person name="Black A.N."/>
            <person name="Fields C.J."/>
            <person name="Walden K."/>
            <person name="Dewoody J.A."/>
        </authorList>
    </citation>
    <scope>NUCLEOTIDE SEQUENCE [LARGE SCALE GENOMIC DNA]</scope>
    <source>
        <strain evidence="10">ER-17-0199</strain>
        <tissue evidence="10">Blubber</tissue>
    </source>
</reference>
<dbReference type="Pfam" id="PF00031">
    <property type="entry name" value="Cystatin"/>
    <property type="match status" value="1"/>
</dbReference>
<dbReference type="PROSITE" id="PS51530">
    <property type="entry name" value="CYSTATIN_FETUIN_B"/>
    <property type="match status" value="2"/>
</dbReference>
<organism evidence="10 11">
    <name type="scientific">Eschrichtius robustus</name>
    <name type="common">California gray whale</name>
    <name type="synonym">Eschrichtius gibbosus</name>
    <dbReference type="NCBI Taxonomy" id="9764"/>
    <lineage>
        <taxon>Eukaryota</taxon>
        <taxon>Metazoa</taxon>
        <taxon>Chordata</taxon>
        <taxon>Craniata</taxon>
        <taxon>Vertebrata</taxon>
        <taxon>Euteleostomi</taxon>
        <taxon>Mammalia</taxon>
        <taxon>Eutheria</taxon>
        <taxon>Laurasiatheria</taxon>
        <taxon>Artiodactyla</taxon>
        <taxon>Whippomorpha</taxon>
        <taxon>Cetacea</taxon>
        <taxon>Mysticeti</taxon>
        <taxon>Eschrichtiidae</taxon>
        <taxon>Eschrichtius</taxon>
    </lineage>
</organism>
<evidence type="ECO:0000256" key="8">
    <source>
        <dbReference type="SAM" id="SignalP"/>
    </source>
</evidence>
<feature type="compositionally biased region" description="Polar residues" evidence="7">
    <location>
        <begin position="280"/>
        <end position="291"/>
    </location>
</feature>
<dbReference type="GO" id="GO:0060255">
    <property type="term" value="P:regulation of macromolecule metabolic process"/>
    <property type="evidence" value="ECO:0007669"/>
    <property type="project" value="UniProtKB-ARBA"/>
</dbReference>
<keyword evidence="4" id="KW-0677">Repeat</keyword>
<dbReference type="Gene3D" id="3.10.450.10">
    <property type="match status" value="2"/>
</dbReference>
<evidence type="ECO:0000313" key="11">
    <source>
        <dbReference type="Proteomes" id="UP001159641"/>
    </source>
</evidence>
<evidence type="ECO:0000313" key="10">
    <source>
        <dbReference type="EMBL" id="KAJ8776030.1"/>
    </source>
</evidence>
<feature type="compositionally biased region" description="Polar residues" evidence="7">
    <location>
        <begin position="305"/>
        <end position="315"/>
    </location>
</feature>
<dbReference type="SUPFAM" id="SSF54403">
    <property type="entry name" value="Cystatin/monellin"/>
    <property type="match status" value="2"/>
</dbReference>
<dbReference type="InterPro" id="IPR001363">
    <property type="entry name" value="Prot_inh_fetuin_CS"/>
</dbReference>
<dbReference type="PANTHER" id="PTHR13814">
    <property type="entry name" value="FETUIN"/>
    <property type="match status" value="1"/>
</dbReference>
<feature type="domain" description="Cystatin fetuin-B-type" evidence="9">
    <location>
        <begin position="169"/>
        <end position="274"/>
    </location>
</feature>
<evidence type="ECO:0000259" key="9">
    <source>
        <dbReference type="PROSITE" id="PS51530"/>
    </source>
</evidence>
<dbReference type="GO" id="GO:0008191">
    <property type="term" value="F:metalloendopeptidase inhibitor activity"/>
    <property type="evidence" value="ECO:0007669"/>
    <property type="project" value="TreeGrafter"/>
</dbReference>
<dbReference type="PANTHER" id="PTHR13814:SF10">
    <property type="entry name" value="FETUIN-B"/>
    <property type="match status" value="1"/>
</dbReference>
<dbReference type="CDD" id="cd00042">
    <property type="entry name" value="CY"/>
    <property type="match status" value="1"/>
</dbReference>
<dbReference type="GO" id="GO:0007339">
    <property type="term" value="P:binding of sperm to zona pellucida"/>
    <property type="evidence" value="ECO:0007669"/>
    <property type="project" value="TreeGrafter"/>
</dbReference>
<evidence type="ECO:0000256" key="4">
    <source>
        <dbReference type="ARBA" id="ARBA00022737"/>
    </source>
</evidence>
<proteinExistence type="predicted"/>
<keyword evidence="3 8" id="KW-0732">Signal</keyword>
<dbReference type="InterPro" id="IPR046350">
    <property type="entry name" value="Cystatin_sf"/>
</dbReference>
<feature type="region of interest" description="Disordered" evidence="7">
    <location>
        <begin position="280"/>
        <end position="343"/>
    </location>
</feature>
<evidence type="ECO:0000256" key="3">
    <source>
        <dbReference type="ARBA" id="ARBA00022729"/>
    </source>
</evidence>
<dbReference type="GO" id="GO:0004869">
    <property type="term" value="F:cysteine-type endopeptidase inhibitor activity"/>
    <property type="evidence" value="ECO:0007669"/>
    <property type="project" value="InterPro"/>
</dbReference>
<dbReference type="Proteomes" id="UP001159641">
    <property type="component" value="Unassembled WGS sequence"/>
</dbReference>
<dbReference type="InterPro" id="IPR025764">
    <property type="entry name" value="Cystatin_Fetuin_B"/>
</dbReference>
<comment type="subcellular location">
    <subcellularLocation>
        <location evidence="1">Secreted</location>
    </subcellularLocation>
</comment>
<dbReference type="InterPro" id="IPR050735">
    <property type="entry name" value="Kininogen_Fetuin_HRG"/>
</dbReference>
<dbReference type="SMART" id="SM00043">
    <property type="entry name" value="CY"/>
    <property type="match status" value="2"/>
</dbReference>
<dbReference type="GO" id="GO:0005615">
    <property type="term" value="C:extracellular space"/>
    <property type="evidence" value="ECO:0007669"/>
    <property type="project" value="InterPro"/>
</dbReference>
<feature type="domain" description="Cystatin fetuin-B-type" evidence="9">
    <location>
        <begin position="44"/>
        <end position="158"/>
    </location>
</feature>
<comment type="caution">
    <text evidence="10">The sequence shown here is derived from an EMBL/GenBank/DDBJ whole genome shotgun (WGS) entry which is preliminary data.</text>
</comment>
<feature type="signal peptide" evidence="8">
    <location>
        <begin position="1"/>
        <end position="37"/>
    </location>
</feature>
<dbReference type="FunFam" id="3.10.450.10:FF:000005">
    <property type="entry name" value="Histidine-rich glycoprotein"/>
    <property type="match status" value="1"/>
</dbReference>
<evidence type="ECO:0000256" key="7">
    <source>
        <dbReference type="SAM" id="MobiDB-lite"/>
    </source>
</evidence>
<feature type="region of interest" description="Disordered" evidence="7">
    <location>
        <begin position="382"/>
        <end position="403"/>
    </location>
</feature>
<feature type="chain" id="PRO_5044227791" description="Cystatin fetuin-B-type domain-containing protein" evidence="8">
    <location>
        <begin position="38"/>
        <end position="403"/>
    </location>
</feature>
<dbReference type="AlphaFoldDB" id="A0AB34GAJ4"/>